<dbReference type="InterPro" id="IPR029068">
    <property type="entry name" value="Glyas_Bleomycin-R_OHBP_Dase"/>
</dbReference>
<keyword evidence="3" id="KW-1185">Reference proteome</keyword>
<dbReference type="EMBL" id="BAAAZY010000010">
    <property type="protein sequence ID" value="GAA4061321.1"/>
    <property type="molecule type" value="Genomic_DNA"/>
</dbReference>
<dbReference type="PANTHER" id="PTHR33993">
    <property type="entry name" value="GLYOXALASE-RELATED"/>
    <property type="match status" value="1"/>
</dbReference>
<dbReference type="Pfam" id="PF00903">
    <property type="entry name" value="Glyoxalase"/>
    <property type="match status" value="1"/>
</dbReference>
<sequence>MTAGLNTIIYPVKDLDRAKALFSTLLGTQPYADEPYYVGFKDAGQDVGLDPNGHAKGMTGPVPYWHVADIRATLAALLEAGAETLQDVKDVGGGRLIASVKDADGNLVGILQDPTE</sequence>
<dbReference type="SUPFAM" id="SSF54593">
    <property type="entry name" value="Glyoxalase/Bleomycin resistance protein/Dihydroxybiphenyl dioxygenase"/>
    <property type="match status" value="1"/>
</dbReference>
<accession>A0ABP7V7L9</accession>
<dbReference type="Gene3D" id="3.10.180.10">
    <property type="entry name" value="2,3-Dihydroxybiphenyl 1,2-Dioxygenase, domain 1"/>
    <property type="match status" value="1"/>
</dbReference>
<dbReference type="PROSITE" id="PS51819">
    <property type="entry name" value="VOC"/>
    <property type="match status" value="1"/>
</dbReference>
<dbReference type="InterPro" id="IPR004360">
    <property type="entry name" value="Glyas_Fos-R_dOase_dom"/>
</dbReference>
<evidence type="ECO:0000259" key="1">
    <source>
        <dbReference type="PROSITE" id="PS51819"/>
    </source>
</evidence>
<dbReference type="InterPro" id="IPR037523">
    <property type="entry name" value="VOC_core"/>
</dbReference>
<name>A0ABP7V7L9_9ACTN</name>
<dbReference type="RefSeq" id="WP_345014240.1">
    <property type="nucleotide sequence ID" value="NZ_BAAAZY010000010.1"/>
</dbReference>
<protein>
    <submittedName>
        <fullName evidence="2">VOC family protein</fullName>
    </submittedName>
</protein>
<organism evidence="2 3">
    <name type="scientific">Streptomyces shaanxiensis</name>
    <dbReference type="NCBI Taxonomy" id="653357"/>
    <lineage>
        <taxon>Bacteria</taxon>
        <taxon>Bacillati</taxon>
        <taxon>Actinomycetota</taxon>
        <taxon>Actinomycetes</taxon>
        <taxon>Kitasatosporales</taxon>
        <taxon>Streptomycetaceae</taxon>
        <taxon>Streptomyces</taxon>
    </lineage>
</organism>
<reference evidence="3" key="1">
    <citation type="journal article" date="2019" name="Int. J. Syst. Evol. Microbiol.">
        <title>The Global Catalogue of Microorganisms (GCM) 10K type strain sequencing project: providing services to taxonomists for standard genome sequencing and annotation.</title>
        <authorList>
            <consortium name="The Broad Institute Genomics Platform"/>
            <consortium name="The Broad Institute Genome Sequencing Center for Infectious Disease"/>
            <person name="Wu L."/>
            <person name="Ma J."/>
        </authorList>
    </citation>
    <scope>NUCLEOTIDE SEQUENCE [LARGE SCALE GENOMIC DNA]</scope>
    <source>
        <strain evidence="3">JCM 16925</strain>
    </source>
</reference>
<evidence type="ECO:0000313" key="2">
    <source>
        <dbReference type="EMBL" id="GAA4061321.1"/>
    </source>
</evidence>
<feature type="domain" description="VOC" evidence="1">
    <location>
        <begin position="4"/>
        <end position="113"/>
    </location>
</feature>
<gene>
    <name evidence="2" type="ORF">GCM10022233_38510</name>
</gene>
<comment type="caution">
    <text evidence="2">The sequence shown here is derived from an EMBL/GenBank/DDBJ whole genome shotgun (WGS) entry which is preliminary data.</text>
</comment>
<dbReference type="Proteomes" id="UP001499984">
    <property type="component" value="Unassembled WGS sequence"/>
</dbReference>
<proteinExistence type="predicted"/>
<dbReference type="PANTHER" id="PTHR33993:SF2">
    <property type="entry name" value="VOC DOMAIN-CONTAINING PROTEIN"/>
    <property type="match status" value="1"/>
</dbReference>
<dbReference type="InterPro" id="IPR052164">
    <property type="entry name" value="Anthracycline_SecMetBiosynth"/>
</dbReference>
<evidence type="ECO:0000313" key="3">
    <source>
        <dbReference type="Proteomes" id="UP001499984"/>
    </source>
</evidence>